<protein>
    <submittedName>
        <fullName evidence="2">Uncharacterized protein</fullName>
    </submittedName>
</protein>
<dbReference type="InParanoid" id="A0A5C3NPE9"/>
<evidence type="ECO:0000313" key="2">
    <source>
        <dbReference type="EMBL" id="TFK78882.1"/>
    </source>
</evidence>
<evidence type="ECO:0000256" key="1">
    <source>
        <dbReference type="SAM" id="MobiDB-lite"/>
    </source>
</evidence>
<proteinExistence type="predicted"/>
<organism evidence="2 3">
    <name type="scientific">Polyporus arcularius HHB13444</name>
    <dbReference type="NCBI Taxonomy" id="1314778"/>
    <lineage>
        <taxon>Eukaryota</taxon>
        <taxon>Fungi</taxon>
        <taxon>Dikarya</taxon>
        <taxon>Basidiomycota</taxon>
        <taxon>Agaricomycotina</taxon>
        <taxon>Agaricomycetes</taxon>
        <taxon>Polyporales</taxon>
        <taxon>Polyporaceae</taxon>
        <taxon>Polyporus</taxon>
    </lineage>
</organism>
<dbReference type="EMBL" id="ML212274">
    <property type="protein sequence ID" value="TFK78882.1"/>
    <property type="molecule type" value="Genomic_DNA"/>
</dbReference>
<accession>A0A5C3NPE9</accession>
<sequence>MRRWLRSCADVSTCAGDLLELSASLCASVASSRLAGRHLRLRRPASSSQTPRASGLPSTDAGWMI</sequence>
<keyword evidence="3" id="KW-1185">Reference proteome</keyword>
<feature type="region of interest" description="Disordered" evidence="1">
    <location>
        <begin position="40"/>
        <end position="65"/>
    </location>
</feature>
<reference evidence="2 3" key="1">
    <citation type="journal article" date="2019" name="Nat. Ecol. Evol.">
        <title>Megaphylogeny resolves global patterns of mushroom evolution.</title>
        <authorList>
            <person name="Varga T."/>
            <person name="Krizsan K."/>
            <person name="Foldi C."/>
            <person name="Dima B."/>
            <person name="Sanchez-Garcia M."/>
            <person name="Sanchez-Ramirez S."/>
            <person name="Szollosi G.J."/>
            <person name="Szarkandi J.G."/>
            <person name="Papp V."/>
            <person name="Albert L."/>
            <person name="Andreopoulos W."/>
            <person name="Angelini C."/>
            <person name="Antonin V."/>
            <person name="Barry K.W."/>
            <person name="Bougher N.L."/>
            <person name="Buchanan P."/>
            <person name="Buyck B."/>
            <person name="Bense V."/>
            <person name="Catcheside P."/>
            <person name="Chovatia M."/>
            <person name="Cooper J."/>
            <person name="Damon W."/>
            <person name="Desjardin D."/>
            <person name="Finy P."/>
            <person name="Geml J."/>
            <person name="Haridas S."/>
            <person name="Hughes K."/>
            <person name="Justo A."/>
            <person name="Karasinski D."/>
            <person name="Kautmanova I."/>
            <person name="Kiss B."/>
            <person name="Kocsube S."/>
            <person name="Kotiranta H."/>
            <person name="LaButti K.M."/>
            <person name="Lechner B.E."/>
            <person name="Liimatainen K."/>
            <person name="Lipzen A."/>
            <person name="Lukacs Z."/>
            <person name="Mihaltcheva S."/>
            <person name="Morgado L.N."/>
            <person name="Niskanen T."/>
            <person name="Noordeloos M.E."/>
            <person name="Ohm R.A."/>
            <person name="Ortiz-Santana B."/>
            <person name="Ovrebo C."/>
            <person name="Racz N."/>
            <person name="Riley R."/>
            <person name="Savchenko A."/>
            <person name="Shiryaev A."/>
            <person name="Soop K."/>
            <person name="Spirin V."/>
            <person name="Szebenyi C."/>
            <person name="Tomsovsky M."/>
            <person name="Tulloss R.E."/>
            <person name="Uehling J."/>
            <person name="Grigoriev I.V."/>
            <person name="Vagvolgyi C."/>
            <person name="Papp T."/>
            <person name="Martin F.M."/>
            <person name="Miettinen O."/>
            <person name="Hibbett D.S."/>
            <person name="Nagy L.G."/>
        </authorList>
    </citation>
    <scope>NUCLEOTIDE SEQUENCE [LARGE SCALE GENOMIC DNA]</scope>
    <source>
        <strain evidence="2 3">HHB13444</strain>
    </source>
</reference>
<evidence type="ECO:0000313" key="3">
    <source>
        <dbReference type="Proteomes" id="UP000308197"/>
    </source>
</evidence>
<gene>
    <name evidence="2" type="ORF">K466DRAFT_592660</name>
</gene>
<dbReference type="Proteomes" id="UP000308197">
    <property type="component" value="Unassembled WGS sequence"/>
</dbReference>
<name>A0A5C3NPE9_9APHY</name>
<dbReference type="AlphaFoldDB" id="A0A5C3NPE9"/>